<feature type="region of interest" description="Disordered" evidence="1">
    <location>
        <begin position="109"/>
        <end position="130"/>
    </location>
</feature>
<dbReference type="Proteomes" id="UP000654075">
    <property type="component" value="Unassembled WGS sequence"/>
</dbReference>
<evidence type="ECO:0000256" key="1">
    <source>
        <dbReference type="SAM" id="MobiDB-lite"/>
    </source>
</evidence>
<dbReference type="OrthoDB" id="412753at2759"/>
<comment type="caution">
    <text evidence="2">The sequence shown here is derived from an EMBL/GenBank/DDBJ whole genome shotgun (WGS) entry which is preliminary data.</text>
</comment>
<gene>
    <name evidence="2" type="ORF">PGLA1383_LOCUS53252</name>
</gene>
<evidence type="ECO:0000313" key="3">
    <source>
        <dbReference type="Proteomes" id="UP000654075"/>
    </source>
</evidence>
<organism evidence="2 3">
    <name type="scientific">Polarella glacialis</name>
    <name type="common">Dinoflagellate</name>
    <dbReference type="NCBI Taxonomy" id="89957"/>
    <lineage>
        <taxon>Eukaryota</taxon>
        <taxon>Sar</taxon>
        <taxon>Alveolata</taxon>
        <taxon>Dinophyceae</taxon>
        <taxon>Suessiales</taxon>
        <taxon>Suessiaceae</taxon>
        <taxon>Polarella</taxon>
    </lineage>
</organism>
<proteinExistence type="predicted"/>
<dbReference type="EMBL" id="CAJNNV010031817">
    <property type="protein sequence ID" value="CAE8637954.1"/>
    <property type="molecule type" value="Genomic_DNA"/>
</dbReference>
<keyword evidence="3" id="KW-1185">Reference proteome</keyword>
<protein>
    <submittedName>
        <fullName evidence="2">Uncharacterized protein</fullName>
    </submittedName>
</protein>
<accession>A0A813HK78</accession>
<feature type="region of interest" description="Disordered" evidence="1">
    <location>
        <begin position="1"/>
        <end position="35"/>
    </location>
</feature>
<evidence type="ECO:0000313" key="2">
    <source>
        <dbReference type="EMBL" id="CAE8637954.1"/>
    </source>
</evidence>
<sequence>RTTTASASVVLPIASSSGGGSDGQRSSEAGAPDPLQSELLATFDKAIAAAVARGRLTAEDAHHAPALRKAKKSVIDSLKQGDNLSLSALHTLKGVGHWVVEQLRLHLPGTAGAPGRVGGDGKRRRVEAPPTPNSFQWWYLNRKGERVETRNDAEFTGPANDTRYRVSLLHSSGRLEKAWLPDAKAPPRSQGAA</sequence>
<reference evidence="2" key="1">
    <citation type="submission" date="2021-02" db="EMBL/GenBank/DDBJ databases">
        <authorList>
            <person name="Dougan E. K."/>
            <person name="Rhodes N."/>
            <person name="Thang M."/>
            <person name="Chan C."/>
        </authorList>
    </citation>
    <scope>NUCLEOTIDE SEQUENCE</scope>
</reference>
<name>A0A813HK78_POLGL</name>
<feature type="non-terminal residue" evidence="2">
    <location>
        <position position="193"/>
    </location>
</feature>
<dbReference type="AlphaFoldDB" id="A0A813HK78"/>